<dbReference type="GO" id="GO:0005524">
    <property type="term" value="F:ATP binding"/>
    <property type="evidence" value="ECO:0007669"/>
    <property type="project" value="UniProtKB-UniRule"/>
</dbReference>
<name>A0A9P4IW55_9PEZI</name>
<dbReference type="PANTHER" id="PTHR37018:SF1">
    <property type="entry name" value="CULTURE SPECIFIC PROTEIN, PUTATIVE (AFU_ORTHOLOGUE AFUA_2G00130)-RELATED"/>
    <property type="match status" value="1"/>
</dbReference>
<protein>
    <recommendedName>
        <fullName evidence="2">ATP-grasp domain-containing protein</fullName>
    </recommendedName>
</protein>
<keyword evidence="4" id="KW-1185">Reference proteome</keyword>
<keyword evidence="1" id="KW-0547">Nucleotide-binding</keyword>
<dbReference type="OrthoDB" id="5946236at2759"/>
<accession>A0A9P4IW55</accession>
<dbReference type="Gene3D" id="3.30.470.20">
    <property type="entry name" value="ATP-grasp fold, B domain"/>
    <property type="match status" value="1"/>
</dbReference>
<gene>
    <name evidence="3" type="ORF">K461DRAFT_36409</name>
</gene>
<feature type="domain" description="ATP-grasp" evidence="2">
    <location>
        <begin position="93"/>
        <end position="320"/>
    </location>
</feature>
<evidence type="ECO:0000256" key="1">
    <source>
        <dbReference type="PROSITE-ProRule" id="PRU00409"/>
    </source>
</evidence>
<dbReference type="SUPFAM" id="SSF56059">
    <property type="entry name" value="Glutathione synthetase ATP-binding domain-like"/>
    <property type="match status" value="1"/>
</dbReference>
<comment type="caution">
    <text evidence="3">The sequence shown here is derived from an EMBL/GenBank/DDBJ whole genome shotgun (WGS) entry which is preliminary data.</text>
</comment>
<dbReference type="PROSITE" id="PS50975">
    <property type="entry name" value="ATP_GRASP"/>
    <property type="match status" value="1"/>
</dbReference>
<dbReference type="InterPro" id="IPR003806">
    <property type="entry name" value="ATP-grasp_PylC-type"/>
</dbReference>
<sequence length="382" mass="42552">MPLILFDLESDPNEMSYQEQRTNGNMRRPHQEDAYRTFSRLCPQQRPKLAFVQEASDILLQIKQRIVVMSPMDCLLRLPHLVDPEVHYSLHSKRSLALSDLPTPSTEVIDTILGPDQVSDELTVDTEVQRMLSCVRIHHLPLVLKAPVSAGSFGTFIVRTREERETILKDLEKHLKKMIGEINTTNSHMKPCCLLVQDFVPGDAVALSLFVTKSGKAIYNACCTQLFDAKGDWAGAFCDYEKQDSLEVKYAKIGAQLVKYVHEVGYYGPIGVDIMTDGGGLQLVIDMNIRVAGSHALGALKSHFLTRGMDMASTLCPLMLNLTRDQFDANFTNELCTGSLVVNAWVHMRGGQTSMVAVTLGASDQESLSEFVKRVRAYEVGT</sequence>
<dbReference type="InterPro" id="IPR053269">
    <property type="entry name" value="Asp-Met_ligase"/>
</dbReference>
<dbReference type="Pfam" id="PF02655">
    <property type="entry name" value="ATP-grasp_3"/>
    <property type="match status" value="1"/>
</dbReference>
<dbReference type="PANTHER" id="PTHR37018">
    <property type="entry name" value="CULTURE SPECIFIC PROTEIN, PUTATIVE (AFU_ORTHOLOGUE AFUA_2G00130)-RELATED"/>
    <property type="match status" value="1"/>
</dbReference>
<evidence type="ECO:0000313" key="4">
    <source>
        <dbReference type="Proteomes" id="UP000799439"/>
    </source>
</evidence>
<dbReference type="GO" id="GO:0046872">
    <property type="term" value="F:metal ion binding"/>
    <property type="evidence" value="ECO:0007669"/>
    <property type="project" value="InterPro"/>
</dbReference>
<organism evidence="3 4">
    <name type="scientific">Myriangium duriaei CBS 260.36</name>
    <dbReference type="NCBI Taxonomy" id="1168546"/>
    <lineage>
        <taxon>Eukaryota</taxon>
        <taxon>Fungi</taxon>
        <taxon>Dikarya</taxon>
        <taxon>Ascomycota</taxon>
        <taxon>Pezizomycotina</taxon>
        <taxon>Dothideomycetes</taxon>
        <taxon>Dothideomycetidae</taxon>
        <taxon>Myriangiales</taxon>
        <taxon>Myriangiaceae</taxon>
        <taxon>Myriangium</taxon>
    </lineage>
</organism>
<keyword evidence="1" id="KW-0067">ATP-binding</keyword>
<dbReference type="AlphaFoldDB" id="A0A9P4IW55"/>
<dbReference type="InterPro" id="IPR011761">
    <property type="entry name" value="ATP-grasp"/>
</dbReference>
<proteinExistence type="predicted"/>
<evidence type="ECO:0000313" key="3">
    <source>
        <dbReference type="EMBL" id="KAF2149919.1"/>
    </source>
</evidence>
<evidence type="ECO:0000259" key="2">
    <source>
        <dbReference type="PROSITE" id="PS50975"/>
    </source>
</evidence>
<reference evidence="3" key="1">
    <citation type="journal article" date="2020" name="Stud. Mycol.">
        <title>101 Dothideomycetes genomes: a test case for predicting lifestyles and emergence of pathogens.</title>
        <authorList>
            <person name="Haridas S."/>
            <person name="Albert R."/>
            <person name="Binder M."/>
            <person name="Bloem J."/>
            <person name="Labutti K."/>
            <person name="Salamov A."/>
            <person name="Andreopoulos B."/>
            <person name="Baker S."/>
            <person name="Barry K."/>
            <person name="Bills G."/>
            <person name="Bluhm B."/>
            <person name="Cannon C."/>
            <person name="Castanera R."/>
            <person name="Culley D."/>
            <person name="Daum C."/>
            <person name="Ezra D."/>
            <person name="Gonzalez J."/>
            <person name="Henrissat B."/>
            <person name="Kuo A."/>
            <person name="Liang C."/>
            <person name="Lipzen A."/>
            <person name="Lutzoni F."/>
            <person name="Magnuson J."/>
            <person name="Mondo S."/>
            <person name="Nolan M."/>
            <person name="Ohm R."/>
            <person name="Pangilinan J."/>
            <person name="Park H.-J."/>
            <person name="Ramirez L."/>
            <person name="Alfaro M."/>
            <person name="Sun H."/>
            <person name="Tritt A."/>
            <person name="Yoshinaga Y."/>
            <person name="Zwiers L.-H."/>
            <person name="Turgeon B."/>
            <person name="Goodwin S."/>
            <person name="Spatafora J."/>
            <person name="Crous P."/>
            <person name="Grigoriev I."/>
        </authorList>
    </citation>
    <scope>NUCLEOTIDE SEQUENCE</scope>
    <source>
        <strain evidence="3">CBS 260.36</strain>
    </source>
</reference>
<dbReference type="Proteomes" id="UP000799439">
    <property type="component" value="Unassembled WGS sequence"/>
</dbReference>
<dbReference type="EMBL" id="ML996090">
    <property type="protein sequence ID" value="KAF2149919.1"/>
    <property type="molecule type" value="Genomic_DNA"/>
</dbReference>